<dbReference type="AlphaFoldDB" id="A0A3A5MCN4"/>
<gene>
    <name evidence="1" type="ORF">D6T64_15970</name>
</gene>
<sequence>MMANYDLRPNEVVVLKETGIKHGGTFASYTDELMLTNLNLVLLKKGVFGNSKGVLTFPTDQIKVYNGKAQALLGKSSNGTPHLEVYFLNGQENFDFQSGGKKKIFEWVTKIGEVVTGEQASETIVTGLAIPGADYIAGALKDTLDVFKGRFGSKPKIERIAGKCSACGAPISGTRGQLSTCEYCQTAQQL</sequence>
<evidence type="ECO:0000313" key="2">
    <source>
        <dbReference type="Proteomes" id="UP000272015"/>
    </source>
</evidence>
<comment type="caution">
    <text evidence="1">The sequence shown here is derived from an EMBL/GenBank/DDBJ whole genome shotgun (WGS) entry which is preliminary data.</text>
</comment>
<name>A0A3A5MCN4_9MICO</name>
<dbReference type="OrthoDB" id="5145573at2"/>
<accession>A0A3A5MCN4</accession>
<organism evidence="1 2">
    <name type="scientific">Cryobacterium melibiosiphilum</name>
    <dbReference type="NCBI Taxonomy" id="995039"/>
    <lineage>
        <taxon>Bacteria</taxon>
        <taxon>Bacillati</taxon>
        <taxon>Actinomycetota</taxon>
        <taxon>Actinomycetes</taxon>
        <taxon>Micrococcales</taxon>
        <taxon>Microbacteriaceae</taxon>
        <taxon>Cryobacterium</taxon>
    </lineage>
</organism>
<dbReference type="EMBL" id="QZVS01000091">
    <property type="protein sequence ID" value="RJT87242.1"/>
    <property type="molecule type" value="Genomic_DNA"/>
</dbReference>
<keyword evidence="2" id="KW-1185">Reference proteome</keyword>
<reference evidence="1 2" key="1">
    <citation type="submission" date="2018-09" db="EMBL/GenBank/DDBJ databases">
        <title>Novel species of Cryobacterium.</title>
        <authorList>
            <person name="Liu Q."/>
            <person name="Xin Y.-H."/>
        </authorList>
    </citation>
    <scope>NUCLEOTIDE SEQUENCE [LARGE SCALE GENOMIC DNA]</scope>
    <source>
        <strain evidence="1 2">Hh39</strain>
    </source>
</reference>
<protein>
    <submittedName>
        <fullName evidence="1">Uncharacterized protein</fullName>
    </submittedName>
</protein>
<proteinExistence type="predicted"/>
<evidence type="ECO:0000313" key="1">
    <source>
        <dbReference type="EMBL" id="RJT87242.1"/>
    </source>
</evidence>
<dbReference type="Proteomes" id="UP000272015">
    <property type="component" value="Unassembled WGS sequence"/>
</dbReference>